<keyword evidence="2 6" id="KW-0479">Metal-binding</keyword>
<comment type="function">
    <text evidence="6">Catalyzes the thiamine diphosphate-dependent decarboxylation of 2-oxoglutarate and the subsequent addition of the resulting succinic semialdehyde-thiamine pyrophosphate anion to isochorismate to yield 2-succinyl-5-enolpyruvyl-6-hydroxy-3-cyclohexene-1-carboxylate (SEPHCHC).</text>
</comment>
<organism evidence="9 10">
    <name type="scientific">Zunongwangia profunda</name>
    <dbReference type="NCBI Taxonomy" id="398743"/>
    <lineage>
        <taxon>Bacteria</taxon>
        <taxon>Pseudomonadati</taxon>
        <taxon>Bacteroidota</taxon>
        <taxon>Flavobacteriia</taxon>
        <taxon>Flavobacteriales</taxon>
        <taxon>Flavobacteriaceae</taxon>
        <taxon>Zunongwangia</taxon>
    </lineage>
</organism>
<dbReference type="Gene3D" id="3.40.50.1220">
    <property type="entry name" value="TPP-binding domain"/>
    <property type="match status" value="1"/>
</dbReference>
<evidence type="ECO:0000259" key="7">
    <source>
        <dbReference type="Pfam" id="PF02775"/>
    </source>
</evidence>
<protein>
    <recommendedName>
        <fullName evidence="6">2-succinyl-5-enolpyruvyl-6-hydroxy-3-cyclohexene-1-carboxylate synthase</fullName>
        <shortName evidence="6">SEPHCHC synthase</shortName>
        <ecNumber evidence="6">2.2.1.9</ecNumber>
    </recommendedName>
    <alternativeName>
        <fullName evidence="6">Menaquinone biosynthesis protein MenD</fullName>
    </alternativeName>
</protein>
<comment type="cofactor">
    <cofactor evidence="6">
        <name>Mg(2+)</name>
        <dbReference type="ChEBI" id="CHEBI:18420"/>
    </cofactor>
    <cofactor evidence="6">
        <name>Mn(2+)</name>
        <dbReference type="ChEBI" id="CHEBI:29035"/>
    </cofactor>
</comment>
<evidence type="ECO:0000256" key="2">
    <source>
        <dbReference type="ARBA" id="ARBA00022723"/>
    </source>
</evidence>
<dbReference type="CDD" id="cd02009">
    <property type="entry name" value="TPP_SHCHC_synthase"/>
    <property type="match status" value="1"/>
</dbReference>
<dbReference type="GO" id="GO:0030976">
    <property type="term" value="F:thiamine pyrophosphate binding"/>
    <property type="evidence" value="ECO:0007669"/>
    <property type="project" value="UniProtKB-UniRule"/>
</dbReference>
<evidence type="ECO:0000256" key="1">
    <source>
        <dbReference type="ARBA" id="ARBA00022679"/>
    </source>
</evidence>
<evidence type="ECO:0000256" key="5">
    <source>
        <dbReference type="ARBA" id="ARBA00023211"/>
    </source>
</evidence>
<dbReference type="GO" id="GO:0000287">
    <property type="term" value="F:magnesium ion binding"/>
    <property type="evidence" value="ECO:0007669"/>
    <property type="project" value="UniProtKB-UniRule"/>
</dbReference>
<proteinExistence type="inferred from homology"/>
<dbReference type="InterPro" id="IPR011766">
    <property type="entry name" value="TPP_enzyme_TPP-bd"/>
</dbReference>
<dbReference type="HAMAP" id="MF_01659">
    <property type="entry name" value="MenD"/>
    <property type="match status" value="1"/>
</dbReference>
<dbReference type="PIRSF" id="PIRSF004983">
    <property type="entry name" value="MenD"/>
    <property type="match status" value="1"/>
</dbReference>
<name>A0A3D5J3C2_9FLAO</name>
<feature type="domain" description="Thiamine pyrophosphate enzyme N-terminal TPP-binding" evidence="8">
    <location>
        <begin position="10"/>
        <end position="116"/>
    </location>
</feature>
<evidence type="ECO:0000313" key="10">
    <source>
        <dbReference type="Proteomes" id="UP000264330"/>
    </source>
</evidence>
<dbReference type="Pfam" id="PF02776">
    <property type="entry name" value="TPP_enzyme_N"/>
    <property type="match status" value="1"/>
</dbReference>
<comment type="caution">
    <text evidence="9">The sequence shown here is derived from an EMBL/GenBank/DDBJ whole genome shotgun (WGS) entry which is preliminary data.</text>
</comment>
<feature type="domain" description="Thiamine pyrophosphate enzyme TPP-binding" evidence="7">
    <location>
        <begin position="415"/>
        <end position="556"/>
    </location>
</feature>
<dbReference type="Gene3D" id="3.40.50.970">
    <property type="match status" value="2"/>
</dbReference>
<dbReference type="Pfam" id="PF02775">
    <property type="entry name" value="TPP_enzyme_C"/>
    <property type="match status" value="1"/>
</dbReference>
<keyword evidence="6" id="KW-0474">Menaquinone biosynthesis</keyword>
<dbReference type="PANTHER" id="PTHR42916:SF1">
    <property type="entry name" value="PROTEIN PHYLLO, CHLOROPLASTIC"/>
    <property type="match status" value="1"/>
</dbReference>
<dbReference type="GO" id="GO:0070204">
    <property type="term" value="F:2-succinyl-5-enolpyruvyl-6-hydroxy-3-cyclohexene-1-carboxylic-acid synthase activity"/>
    <property type="evidence" value="ECO:0007669"/>
    <property type="project" value="UniProtKB-UniRule"/>
</dbReference>
<sequence>MKYSKIPLARNVVSLCVSKNIKHVVISPGSRNAPLTIGFTYHPDIKSYSIVDERCAAFVALGMAQQLQQPVALVCSSGSALLNYYPAISEAFYSDIPLVVISADRPIERIDIGDGQTIRQKNVYENHILYSANLYSELVLESQIIDKKLLQKQWEAQKHNEREINLALNKAIEEKGPVHINVPFYEPLYDTVENIEVNPIEIFPEITKRHYSKEELLAYAEIWNKAKRKMVIVGVAQPNAVEQKFLEKLAKDDSVIVFTETTSNLHHEEFFTRIDTMIGPIEKDENMQELFEALRPDILLTFGGMIVSKKIKAFLRNYNPKHHWHIDSKKAYNTFFCLNKHFETSVNDFFLEFFPLTTKIDSDYGEFWKNIRQKRQIRHDAYMDEIPYSDLKAMQLLVSKVPDNYIMQLANSSTIRYAQLFKWPPSLRIFCNRGTSGIDGSISTAAGSAMASNEPVLMVTGDLSFFYDSNALWNKYLPSNFRIIILNNSGGGIFRILPGNKNSENFESFFETVHDLKAEQLAKMYNFGYKAASSETEISESLNTFFDASGRPKILEIFTPRKVNDKVLLEYFSYMK</sequence>
<accession>A0A3D5J3C2</accession>
<comment type="pathway">
    <text evidence="6">Quinol/quinone metabolism; 1,4-dihydroxy-2-naphthoate biosynthesis; 1,4-dihydroxy-2-naphthoate from chorismate: step 2/7.</text>
</comment>
<evidence type="ECO:0000313" key="9">
    <source>
        <dbReference type="EMBL" id="HCV82198.1"/>
    </source>
</evidence>
<dbReference type="EMBL" id="DPMF01000328">
    <property type="protein sequence ID" value="HCV82198.1"/>
    <property type="molecule type" value="Genomic_DNA"/>
</dbReference>
<dbReference type="UniPathway" id="UPA00079"/>
<dbReference type="CDD" id="cd07037">
    <property type="entry name" value="TPP_PYR_MenD"/>
    <property type="match status" value="1"/>
</dbReference>
<dbReference type="PANTHER" id="PTHR42916">
    <property type="entry name" value="2-SUCCINYL-5-ENOLPYRUVYL-6-HYDROXY-3-CYCLOHEXENE-1-CARBOXYLATE SYNTHASE"/>
    <property type="match status" value="1"/>
</dbReference>
<keyword evidence="4 6" id="KW-0786">Thiamine pyrophosphate</keyword>
<comment type="subunit">
    <text evidence="6">Homodimer.</text>
</comment>
<dbReference type="UniPathway" id="UPA01057">
    <property type="reaction ID" value="UER00164"/>
</dbReference>
<dbReference type="InterPro" id="IPR004433">
    <property type="entry name" value="MenaQ_synth_MenD"/>
</dbReference>
<dbReference type="RefSeq" id="WP_013071192.1">
    <property type="nucleotide sequence ID" value="NZ_CALFQJ010000183.1"/>
</dbReference>
<dbReference type="SUPFAM" id="SSF52518">
    <property type="entry name" value="Thiamin diphosphate-binding fold (THDP-binding)"/>
    <property type="match status" value="2"/>
</dbReference>
<dbReference type="NCBIfam" id="TIGR00173">
    <property type="entry name" value="menD"/>
    <property type="match status" value="1"/>
</dbReference>
<evidence type="ECO:0000259" key="8">
    <source>
        <dbReference type="Pfam" id="PF02776"/>
    </source>
</evidence>
<keyword evidence="3 6" id="KW-0460">Magnesium</keyword>
<evidence type="ECO:0000256" key="3">
    <source>
        <dbReference type="ARBA" id="ARBA00022842"/>
    </source>
</evidence>
<keyword evidence="5 6" id="KW-0464">Manganese</keyword>
<comment type="cofactor">
    <cofactor evidence="6">
        <name>thiamine diphosphate</name>
        <dbReference type="ChEBI" id="CHEBI:58937"/>
    </cofactor>
    <text evidence="6">Binds 1 thiamine pyrophosphate per subunit.</text>
</comment>
<reference evidence="9 10" key="1">
    <citation type="journal article" date="2018" name="Nat. Biotechnol.">
        <title>A standardized bacterial taxonomy based on genome phylogeny substantially revises the tree of life.</title>
        <authorList>
            <person name="Parks D.H."/>
            <person name="Chuvochina M."/>
            <person name="Waite D.W."/>
            <person name="Rinke C."/>
            <person name="Skarshewski A."/>
            <person name="Chaumeil P.A."/>
            <person name="Hugenholtz P."/>
        </authorList>
    </citation>
    <scope>NUCLEOTIDE SEQUENCE [LARGE SCALE GENOMIC DNA]</scope>
    <source>
        <strain evidence="9">UBA9359</strain>
    </source>
</reference>
<dbReference type="OMA" id="YDSNALW"/>
<keyword evidence="1 6" id="KW-0808">Transferase</keyword>
<gene>
    <name evidence="6 9" type="primary">menD</name>
    <name evidence="9" type="ORF">DGQ38_14215</name>
</gene>
<comment type="catalytic activity">
    <reaction evidence="6">
        <text>isochorismate + 2-oxoglutarate + H(+) = 5-enolpyruvoyl-6-hydroxy-2-succinyl-cyclohex-3-ene-1-carboxylate + CO2</text>
        <dbReference type="Rhea" id="RHEA:25593"/>
        <dbReference type="ChEBI" id="CHEBI:15378"/>
        <dbReference type="ChEBI" id="CHEBI:16526"/>
        <dbReference type="ChEBI" id="CHEBI:16810"/>
        <dbReference type="ChEBI" id="CHEBI:29780"/>
        <dbReference type="ChEBI" id="CHEBI:58818"/>
        <dbReference type="EC" id="2.2.1.9"/>
    </reaction>
</comment>
<evidence type="ECO:0000256" key="4">
    <source>
        <dbReference type="ARBA" id="ARBA00023052"/>
    </source>
</evidence>
<dbReference type="InterPro" id="IPR029061">
    <property type="entry name" value="THDP-binding"/>
</dbReference>
<dbReference type="InterPro" id="IPR012001">
    <property type="entry name" value="Thiamin_PyroP_enz_TPP-bd_dom"/>
</dbReference>
<dbReference type="GO" id="GO:0009234">
    <property type="term" value="P:menaquinone biosynthetic process"/>
    <property type="evidence" value="ECO:0007669"/>
    <property type="project" value="UniProtKB-UniRule"/>
</dbReference>
<evidence type="ECO:0000256" key="6">
    <source>
        <dbReference type="HAMAP-Rule" id="MF_01659"/>
    </source>
</evidence>
<comment type="pathway">
    <text evidence="6">Quinol/quinone metabolism; menaquinone biosynthesis.</text>
</comment>
<comment type="similarity">
    <text evidence="6">Belongs to the TPP enzyme family. MenD subfamily.</text>
</comment>
<dbReference type="AlphaFoldDB" id="A0A3D5J3C2"/>
<dbReference type="GO" id="GO:0030145">
    <property type="term" value="F:manganese ion binding"/>
    <property type="evidence" value="ECO:0007669"/>
    <property type="project" value="UniProtKB-UniRule"/>
</dbReference>
<dbReference type="Proteomes" id="UP000264330">
    <property type="component" value="Unassembled WGS sequence"/>
</dbReference>
<dbReference type="EC" id="2.2.1.9" evidence="6"/>